<dbReference type="Proteomes" id="UP000054217">
    <property type="component" value="Unassembled WGS sequence"/>
</dbReference>
<keyword evidence="4" id="KW-1185">Reference proteome</keyword>
<name>A0A0C3PF92_PISTI</name>
<keyword evidence="2" id="KW-0472">Membrane</keyword>
<dbReference type="OrthoDB" id="3259540at2759"/>
<dbReference type="AlphaFoldDB" id="A0A0C3PF92"/>
<protein>
    <submittedName>
        <fullName evidence="3">Uncharacterized protein</fullName>
    </submittedName>
</protein>
<reference evidence="4" key="2">
    <citation type="submission" date="2015-01" db="EMBL/GenBank/DDBJ databases">
        <title>Evolutionary Origins and Diversification of the Mycorrhizal Mutualists.</title>
        <authorList>
            <consortium name="DOE Joint Genome Institute"/>
            <consortium name="Mycorrhizal Genomics Consortium"/>
            <person name="Kohler A."/>
            <person name="Kuo A."/>
            <person name="Nagy L.G."/>
            <person name="Floudas D."/>
            <person name="Copeland A."/>
            <person name="Barry K.W."/>
            <person name="Cichocki N."/>
            <person name="Veneault-Fourrey C."/>
            <person name="LaButti K."/>
            <person name="Lindquist E.A."/>
            <person name="Lipzen A."/>
            <person name="Lundell T."/>
            <person name="Morin E."/>
            <person name="Murat C."/>
            <person name="Riley R."/>
            <person name="Ohm R."/>
            <person name="Sun H."/>
            <person name="Tunlid A."/>
            <person name="Henrissat B."/>
            <person name="Grigoriev I.V."/>
            <person name="Hibbett D.S."/>
            <person name="Martin F."/>
        </authorList>
    </citation>
    <scope>NUCLEOTIDE SEQUENCE [LARGE SCALE GENOMIC DNA]</scope>
    <source>
        <strain evidence="4">Marx 270</strain>
    </source>
</reference>
<evidence type="ECO:0000313" key="3">
    <source>
        <dbReference type="EMBL" id="KIO12545.1"/>
    </source>
</evidence>
<accession>A0A0C3PF92</accession>
<sequence length="113" mass="12550">MQPGVNPDEPPPAYSVRIPGPLPSRHSPQEGMPGHYPYRHVDDHYSQFGPSPLVQSQPTLGMVPYHDPQSAYSLQAANSRARRRFWGAAAWAVGIVLVSSGICMLSREWVDVW</sequence>
<evidence type="ECO:0000256" key="1">
    <source>
        <dbReference type="SAM" id="MobiDB-lite"/>
    </source>
</evidence>
<evidence type="ECO:0000256" key="2">
    <source>
        <dbReference type="SAM" id="Phobius"/>
    </source>
</evidence>
<dbReference type="EMBL" id="KN831947">
    <property type="protein sequence ID" value="KIO12545.1"/>
    <property type="molecule type" value="Genomic_DNA"/>
</dbReference>
<reference evidence="3 4" key="1">
    <citation type="submission" date="2014-04" db="EMBL/GenBank/DDBJ databases">
        <authorList>
            <consortium name="DOE Joint Genome Institute"/>
            <person name="Kuo A."/>
            <person name="Kohler A."/>
            <person name="Costa M.D."/>
            <person name="Nagy L.G."/>
            <person name="Floudas D."/>
            <person name="Copeland A."/>
            <person name="Barry K.W."/>
            <person name="Cichocki N."/>
            <person name="Veneault-Fourrey C."/>
            <person name="LaButti K."/>
            <person name="Lindquist E.A."/>
            <person name="Lipzen A."/>
            <person name="Lundell T."/>
            <person name="Morin E."/>
            <person name="Murat C."/>
            <person name="Sun H."/>
            <person name="Tunlid A."/>
            <person name="Henrissat B."/>
            <person name="Grigoriev I.V."/>
            <person name="Hibbett D.S."/>
            <person name="Martin F."/>
            <person name="Nordberg H.P."/>
            <person name="Cantor M.N."/>
            <person name="Hua S.X."/>
        </authorList>
    </citation>
    <scope>NUCLEOTIDE SEQUENCE [LARGE SCALE GENOMIC DNA]</scope>
    <source>
        <strain evidence="3 4">Marx 270</strain>
    </source>
</reference>
<feature type="region of interest" description="Disordered" evidence="1">
    <location>
        <begin position="1"/>
        <end position="36"/>
    </location>
</feature>
<proteinExistence type="predicted"/>
<keyword evidence="2" id="KW-1133">Transmembrane helix</keyword>
<feature type="transmembrane region" description="Helical" evidence="2">
    <location>
        <begin position="85"/>
        <end position="107"/>
    </location>
</feature>
<gene>
    <name evidence="3" type="ORF">M404DRAFT_124280</name>
</gene>
<dbReference type="HOGENOM" id="CLU_157417_0_0_1"/>
<keyword evidence="2" id="KW-0812">Transmembrane</keyword>
<dbReference type="InParanoid" id="A0A0C3PF92"/>
<evidence type="ECO:0000313" key="4">
    <source>
        <dbReference type="Proteomes" id="UP000054217"/>
    </source>
</evidence>
<organism evidence="3 4">
    <name type="scientific">Pisolithus tinctorius Marx 270</name>
    <dbReference type="NCBI Taxonomy" id="870435"/>
    <lineage>
        <taxon>Eukaryota</taxon>
        <taxon>Fungi</taxon>
        <taxon>Dikarya</taxon>
        <taxon>Basidiomycota</taxon>
        <taxon>Agaricomycotina</taxon>
        <taxon>Agaricomycetes</taxon>
        <taxon>Agaricomycetidae</taxon>
        <taxon>Boletales</taxon>
        <taxon>Sclerodermatineae</taxon>
        <taxon>Pisolithaceae</taxon>
        <taxon>Pisolithus</taxon>
    </lineage>
</organism>